<evidence type="ECO:0000256" key="2">
    <source>
        <dbReference type="ARBA" id="ARBA00022729"/>
    </source>
</evidence>
<dbReference type="Pfam" id="PF09375">
    <property type="entry name" value="Peptidase_M75"/>
    <property type="match status" value="1"/>
</dbReference>
<dbReference type="InterPro" id="IPR038352">
    <property type="entry name" value="Imelysin_sf"/>
</dbReference>
<accession>A0A9X4SA25</accession>
<evidence type="ECO:0000256" key="3">
    <source>
        <dbReference type="SAM" id="SignalP"/>
    </source>
</evidence>
<evidence type="ECO:0000256" key="1">
    <source>
        <dbReference type="ARBA" id="ARBA00004196"/>
    </source>
</evidence>
<dbReference type="InterPro" id="IPR034984">
    <property type="entry name" value="Imelysin-like_IPPA"/>
</dbReference>
<evidence type="ECO:0000259" key="4">
    <source>
        <dbReference type="Pfam" id="PF09375"/>
    </source>
</evidence>
<dbReference type="AlphaFoldDB" id="A0A9X4SA25"/>
<protein>
    <submittedName>
        <fullName evidence="5">Periplasmic lipoprotein-like protein</fullName>
    </submittedName>
</protein>
<organism evidence="5 6">
    <name type="scientific">Hydrogenophaga taeniospiralis CCUG 15921</name>
    <dbReference type="NCBI Taxonomy" id="1281780"/>
    <lineage>
        <taxon>Bacteria</taxon>
        <taxon>Pseudomonadati</taxon>
        <taxon>Pseudomonadota</taxon>
        <taxon>Betaproteobacteria</taxon>
        <taxon>Burkholderiales</taxon>
        <taxon>Comamonadaceae</taxon>
        <taxon>Hydrogenophaga</taxon>
    </lineage>
</organism>
<sequence>MKRWPPLNALALLVCALGLAPALAQSVPAAEALPGTATPVTAPANAFPYYSAEQAMQGLYSHHLPPLAAAFEEQAQALVNSAARHCQGEAPLTALRAQWRQTLLAWQALSTPAVGPVVERRSQRQIDFWPTRPALLRKALQKAPQTLADMDRVGTPAKGFPALERLLFASSAAPAAARLDAATCSYVHLSAQAIAIEARELKTALDTLAAQDWADSPEATGIAMAEWVNQWLAGLERLRWAHIGKPIQSHQTTGKGGAIGFPRQTPEHNLADWRSQWQSLRAHARLSPAQRQTPPTPGQALVPLEALLIGKGQLALAQRFGQALDRVDSGLAQLQPQSGPRELLALTATLQAVAVLFQNEVAAALDIPLGFSDADGD</sequence>
<feature type="domain" description="Imelysin-like" evidence="4">
    <location>
        <begin position="70"/>
        <end position="336"/>
    </location>
</feature>
<name>A0A9X4SA25_9BURK</name>
<evidence type="ECO:0000313" key="6">
    <source>
        <dbReference type="Proteomes" id="UP001152876"/>
    </source>
</evidence>
<gene>
    <name evidence="5" type="ORF">H010_11384</name>
</gene>
<comment type="subcellular location">
    <subcellularLocation>
        <location evidence="1">Cell envelope</location>
    </subcellularLocation>
</comment>
<dbReference type="Proteomes" id="UP001152876">
    <property type="component" value="Unassembled WGS sequence"/>
</dbReference>
<keyword evidence="2 3" id="KW-0732">Signal</keyword>
<dbReference type="GO" id="GO:0030313">
    <property type="term" value="C:cell envelope"/>
    <property type="evidence" value="ECO:0007669"/>
    <property type="project" value="UniProtKB-SubCell"/>
</dbReference>
<feature type="chain" id="PRO_5040764505" evidence="3">
    <location>
        <begin position="25"/>
        <end position="377"/>
    </location>
</feature>
<dbReference type="OrthoDB" id="8591749at2"/>
<evidence type="ECO:0000313" key="5">
    <source>
        <dbReference type="EMBL" id="MDG5975859.1"/>
    </source>
</evidence>
<feature type="signal peptide" evidence="3">
    <location>
        <begin position="1"/>
        <end position="24"/>
    </location>
</feature>
<keyword evidence="5" id="KW-0449">Lipoprotein</keyword>
<dbReference type="InterPro" id="IPR018976">
    <property type="entry name" value="Imelysin-like"/>
</dbReference>
<dbReference type="EMBL" id="AOGK01000009">
    <property type="protein sequence ID" value="MDG5975859.1"/>
    <property type="molecule type" value="Genomic_DNA"/>
</dbReference>
<proteinExistence type="predicted"/>
<dbReference type="RefSeq" id="WP_068176394.1">
    <property type="nucleotide sequence ID" value="NZ_AOGK01000009.1"/>
</dbReference>
<reference evidence="5" key="1">
    <citation type="submission" date="2013-01" db="EMBL/GenBank/DDBJ databases">
        <title>Genome draft of Hydrogenophaga taeniospiralis 2K1.</title>
        <authorList>
            <person name="Gomila M."/>
            <person name="Lalucat J."/>
        </authorList>
    </citation>
    <scope>NUCLEOTIDE SEQUENCE</scope>
    <source>
        <strain evidence="5">CCUG 15921</strain>
    </source>
</reference>
<dbReference type="Gene3D" id="1.20.1420.20">
    <property type="entry name" value="M75 peptidase, HXXE motif"/>
    <property type="match status" value="1"/>
</dbReference>
<comment type="caution">
    <text evidence="5">The sequence shown here is derived from an EMBL/GenBank/DDBJ whole genome shotgun (WGS) entry which is preliminary data.</text>
</comment>
<dbReference type="CDD" id="cd14659">
    <property type="entry name" value="Imelysin-like_IPPA"/>
    <property type="match status" value="1"/>
</dbReference>
<keyword evidence="6" id="KW-1185">Reference proteome</keyword>